<dbReference type="FunFam" id="3.40.50.10140:FF:000007">
    <property type="entry name" value="Disease resistance protein (TIR-NBS-LRR class)"/>
    <property type="match status" value="1"/>
</dbReference>
<dbReference type="GO" id="GO:0006952">
    <property type="term" value="P:defense response"/>
    <property type="evidence" value="ECO:0007669"/>
    <property type="project" value="UniProtKB-KW"/>
</dbReference>
<evidence type="ECO:0000256" key="3">
    <source>
        <dbReference type="ARBA" id="ARBA00022821"/>
    </source>
</evidence>
<keyword evidence="1" id="KW-0433">Leucine-rich repeat</keyword>
<evidence type="ECO:0000256" key="2">
    <source>
        <dbReference type="ARBA" id="ARBA00022737"/>
    </source>
</evidence>
<keyword evidence="4" id="KW-0520">NAD</keyword>
<evidence type="ECO:0000259" key="6">
    <source>
        <dbReference type="PROSITE" id="PS50104"/>
    </source>
</evidence>
<dbReference type="Gene3D" id="3.40.50.10140">
    <property type="entry name" value="Toll/interleukin-1 receptor homology (TIR) domain"/>
    <property type="match status" value="1"/>
</dbReference>
<dbReference type="Proteomes" id="UP001293593">
    <property type="component" value="Unassembled WGS sequence"/>
</dbReference>
<proteinExistence type="predicted"/>
<dbReference type="SUPFAM" id="SSF52058">
    <property type="entry name" value="L domain-like"/>
    <property type="match status" value="1"/>
</dbReference>
<protein>
    <recommendedName>
        <fullName evidence="6">TIR domain-containing protein</fullName>
    </recommendedName>
</protein>
<organism evidence="8 9">
    <name type="scientific">Acacia crassicarpa</name>
    <name type="common">northern wattle</name>
    <dbReference type="NCBI Taxonomy" id="499986"/>
    <lineage>
        <taxon>Eukaryota</taxon>
        <taxon>Viridiplantae</taxon>
        <taxon>Streptophyta</taxon>
        <taxon>Embryophyta</taxon>
        <taxon>Tracheophyta</taxon>
        <taxon>Spermatophyta</taxon>
        <taxon>Magnoliopsida</taxon>
        <taxon>eudicotyledons</taxon>
        <taxon>Gunneridae</taxon>
        <taxon>Pentapetalae</taxon>
        <taxon>rosids</taxon>
        <taxon>fabids</taxon>
        <taxon>Fabales</taxon>
        <taxon>Fabaceae</taxon>
        <taxon>Caesalpinioideae</taxon>
        <taxon>mimosoid clade</taxon>
        <taxon>Acacieae</taxon>
        <taxon>Acacia</taxon>
    </lineage>
</organism>
<dbReference type="SUPFAM" id="SSF52200">
    <property type="entry name" value="Toll/Interleukin receptor TIR domain"/>
    <property type="match status" value="1"/>
</dbReference>
<dbReference type="AlphaFoldDB" id="A0AAE1N8R4"/>
<dbReference type="EMBL" id="JAWXYG010000001">
    <property type="protein sequence ID" value="KAK4284055.1"/>
    <property type="molecule type" value="Genomic_DNA"/>
</dbReference>
<dbReference type="InterPro" id="IPR058192">
    <property type="entry name" value="WHD_ROQ1-like"/>
</dbReference>
<dbReference type="InterPro" id="IPR042197">
    <property type="entry name" value="Apaf_helical"/>
</dbReference>
<keyword evidence="2" id="KW-0677">Repeat</keyword>
<dbReference type="PRINTS" id="PR00364">
    <property type="entry name" value="DISEASERSIST"/>
</dbReference>
<gene>
    <name evidence="7" type="ORF">QN277_000934</name>
    <name evidence="8" type="ORF">QN277_000935</name>
</gene>
<dbReference type="Gene3D" id="3.40.50.300">
    <property type="entry name" value="P-loop containing nucleotide triphosphate hydrolases"/>
    <property type="match status" value="1"/>
</dbReference>
<evidence type="ECO:0000256" key="5">
    <source>
        <dbReference type="SAM" id="MobiDB-lite"/>
    </source>
</evidence>
<feature type="domain" description="TIR" evidence="6">
    <location>
        <begin position="11"/>
        <end position="178"/>
    </location>
</feature>
<dbReference type="Gene3D" id="3.80.10.10">
    <property type="entry name" value="Ribonuclease Inhibitor"/>
    <property type="match status" value="1"/>
</dbReference>
<keyword evidence="3" id="KW-0611">Plant defense</keyword>
<dbReference type="InterPro" id="IPR032675">
    <property type="entry name" value="LRR_dom_sf"/>
</dbReference>
<dbReference type="SUPFAM" id="SSF52540">
    <property type="entry name" value="P-loop containing nucleoside triphosphate hydrolases"/>
    <property type="match status" value="1"/>
</dbReference>
<keyword evidence="9" id="KW-1185">Reference proteome</keyword>
<evidence type="ECO:0000256" key="1">
    <source>
        <dbReference type="ARBA" id="ARBA00022614"/>
    </source>
</evidence>
<dbReference type="Gene3D" id="1.10.8.430">
    <property type="entry name" value="Helical domain of apoptotic protease-activating factors"/>
    <property type="match status" value="1"/>
</dbReference>
<name>A0AAE1N8R4_9FABA</name>
<dbReference type="PANTHER" id="PTHR11017:SF271">
    <property type="entry name" value="DISEASE RESISTANCE PROTEIN (TIR-NBS-LRR CLASS) FAMILY"/>
    <property type="match status" value="1"/>
</dbReference>
<evidence type="ECO:0000313" key="8">
    <source>
        <dbReference type="EMBL" id="KAK4284056.1"/>
    </source>
</evidence>
<evidence type="ECO:0000256" key="4">
    <source>
        <dbReference type="ARBA" id="ARBA00023027"/>
    </source>
</evidence>
<dbReference type="InterPro" id="IPR002182">
    <property type="entry name" value="NB-ARC"/>
</dbReference>
<sequence>MSTLVPVRGKEKYDVFLSFRGEDTRASFTSHLSSSLSNDGIVVFKDDIDLPRGNNISIELQRGIENSTISIIIFSKDYAGSRWCLNELSKIMEVHKVQGRVVLPVFYDVDPSEVRNQTSSFGVSFQDLIQRSSPTHDQVLRWRTDLREAGSIAGFVVLNSRNESDDIKNIVKHVCQVLDKKDLFIAEYPVGVNPRVQDLIKMSRNHPPNSVLLLGIWGMGGIGKTVIAKAIYNEIGRNFESRSFLLNIREDWEQGRGSDLQEQLLSQICKTKMKIHCTESGKSILKKRLHQKRALVVLDDVDTVDQLNALSGGGKWFCPGSRIIITTRDEHLLRFLNVDVNNVYRMKNMGESESIELFSWHAFRQPSPREGFVELSRNIVAYSRGLPLALEILGCYLLDRGVTEWESVLDKLKKIPNDQIQKKLKISFDGLKDDTEREIFLDISCFFIGMDRNDVTQILNASGFFAGIGISVLVERSLITVDEKNKLGMHDLLRDMGREIIREKSPKDFGKRSRLWFHEDVIDVLSKHMGTKSVEGLALNLSQHNKVSFLMKAFKKMKKLRLLCLVNVELHGNCKYISSNLKWFCWHKFPLEHIPDNFFPNNLVSIELKYSNLRLWRDPQLLENLKILNLSHSPYLVSTPDFSKLPNLEKLMLKDCPNLSVIHHTIGNLDKVHLLNLKDCTGLQSLPRSIYKLKSLKTLILSGCMMIEKLEEDIEQMDSLSTLIADNTAITQMPISLVRSKSIGFISICGYQGFARDVIPSLIWSRMSPTNNPLSSIFSDKLNCSIPSPSSIYESPKKPPSLLLECAYENGAVENRGAEKISGSLYAQSCRDMAETPNTSKILDTESSMLANHHSQVGISRPDKCLRHLLIHIGNNDQVTSALSECILQGLKDSGDDCALPGDKYPYWQCFKGEGASVKFKVPLVNSSSELKGMTLCCEYYSLRDLSNVEEFDSFISMFIKNYTKRTTLHYRQDTVASFEEAKWKEIMSNLDSDDQVEIIVVFRNGFTMKRTAVYLKYYESFAELKEDPPSSSRRHTDDESHDFKLPEPKRQKID</sequence>
<accession>A0AAE1N8R4</accession>
<feature type="region of interest" description="Disordered" evidence="5">
    <location>
        <begin position="1025"/>
        <end position="1055"/>
    </location>
</feature>
<dbReference type="InterPro" id="IPR000157">
    <property type="entry name" value="TIR_dom"/>
</dbReference>
<dbReference type="GO" id="GO:0007165">
    <property type="term" value="P:signal transduction"/>
    <property type="evidence" value="ECO:0007669"/>
    <property type="project" value="InterPro"/>
</dbReference>
<dbReference type="Pfam" id="PF01582">
    <property type="entry name" value="TIR"/>
    <property type="match status" value="1"/>
</dbReference>
<reference evidence="8" key="1">
    <citation type="submission" date="2023-10" db="EMBL/GenBank/DDBJ databases">
        <title>Chromosome-level genome of the transformable northern wattle, Acacia crassicarpa.</title>
        <authorList>
            <person name="Massaro I."/>
            <person name="Sinha N.R."/>
            <person name="Poethig S."/>
            <person name="Leichty A.R."/>
        </authorList>
    </citation>
    <scope>NUCLEOTIDE SEQUENCE</scope>
    <source>
        <strain evidence="8">Acra3RX</strain>
        <tissue evidence="8">Leaf</tissue>
    </source>
</reference>
<dbReference type="SUPFAM" id="SSF46785">
    <property type="entry name" value="Winged helix' DNA-binding domain"/>
    <property type="match status" value="1"/>
</dbReference>
<dbReference type="InterPro" id="IPR036390">
    <property type="entry name" value="WH_DNA-bd_sf"/>
</dbReference>
<dbReference type="Pfam" id="PF23282">
    <property type="entry name" value="WHD_ROQ1"/>
    <property type="match status" value="1"/>
</dbReference>
<dbReference type="GO" id="GO:0043531">
    <property type="term" value="F:ADP binding"/>
    <property type="evidence" value="ECO:0007669"/>
    <property type="project" value="InterPro"/>
</dbReference>
<dbReference type="InterPro" id="IPR027417">
    <property type="entry name" value="P-loop_NTPase"/>
</dbReference>
<dbReference type="EMBL" id="JAWXYG010000001">
    <property type="protein sequence ID" value="KAK4284056.1"/>
    <property type="molecule type" value="Genomic_DNA"/>
</dbReference>
<dbReference type="SMART" id="SM00255">
    <property type="entry name" value="TIR"/>
    <property type="match status" value="1"/>
</dbReference>
<comment type="caution">
    <text evidence="8">The sequence shown here is derived from an EMBL/GenBank/DDBJ whole genome shotgun (WGS) entry which is preliminary data.</text>
</comment>
<dbReference type="InterPro" id="IPR035897">
    <property type="entry name" value="Toll_tir_struct_dom_sf"/>
</dbReference>
<dbReference type="InterPro" id="IPR044974">
    <property type="entry name" value="Disease_R_plants"/>
</dbReference>
<dbReference type="PANTHER" id="PTHR11017">
    <property type="entry name" value="LEUCINE-RICH REPEAT-CONTAINING PROTEIN"/>
    <property type="match status" value="1"/>
</dbReference>
<evidence type="ECO:0000313" key="7">
    <source>
        <dbReference type="EMBL" id="KAK4284055.1"/>
    </source>
</evidence>
<dbReference type="Pfam" id="PF00931">
    <property type="entry name" value="NB-ARC"/>
    <property type="match status" value="1"/>
</dbReference>
<dbReference type="PROSITE" id="PS50104">
    <property type="entry name" value="TIR"/>
    <property type="match status" value="1"/>
</dbReference>
<evidence type="ECO:0000313" key="9">
    <source>
        <dbReference type="Proteomes" id="UP001293593"/>
    </source>
</evidence>